<proteinExistence type="predicted"/>
<dbReference type="EMBL" id="MU825396">
    <property type="protein sequence ID" value="KAJ7394679.1"/>
    <property type="molecule type" value="Genomic_DNA"/>
</dbReference>
<feature type="region of interest" description="Disordered" evidence="1">
    <location>
        <begin position="1"/>
        <end position="189"/>
    </location>
</feature>
<accession>A0A9X0DE57</accession>
<sequence length="296" mass="32292">MDLTGDSDIEEAGPHDEDYSSYELDDSDTVLDAESNDESNDESAEGDSSVVHQPQITSVTVHRTTDTLAQLCPVSEQQVSEQQSFPEKVPSPPHTKEPPFTVMSSGLVEPEPDNNAVSPPNSPSTSPLKQPSSPQAPTLVSEKHSLNAAQERTPEKVSHDTPLEANELSYTFSPPAVLQTPGTQGESRTMSTHMLTTPLLQYIFSPPLTRSMSRRSSSGMTPTDSYESREAIMKFTPHQSPSNSPISFVSPVPQPGSSPRSLRKKVVRLPMHSMTLRARRCPARPTRAAKLPHTKL</sequence>
<feature type="compositionally biased region" description="Basic and acidic residues" evidence="1">
    <location>
        <begin position="152"/>
        <end position="162"/>
    </location>
</feature>
<feature type="compositionally biased region" description="Polar residues" evidence="1">
    <location>
        <begin position="180"/>
        <end position="189"/>
    </location>
</feature>
<feature type="compositionally biased region" description="Low complexity" evidence="1">
    <location>
        <begin position="207"/>
        <end position="223"/>
    </location>
</feature>
<gene>
    <name evidence="2" type="ORF">OS493_000500</name>
</gene>
<evidence type="ECO:0000256" key="1">
    <source>
        <dbReference type="SAM" id="MobiDB-lite"/>
    </source>
</evidence>
<feature type="compositionally biased region" description="Low complexity" evidence="1">
    <location>
        <begin position="74"/>
        <end position="84"/>
    </location>
</feature>
<feature type="compositionally biased region" description="Polar residues" evidence="1">
    <location>
        <begin position="115"/>
        <end position="138"/>
    </location>
</feature>
<protein>
    <submittedName>
        <fullName evidence="2">Uncharacterized protein</fullName>
    </submittedName>
</protein>
<feature type="compositionally biased region" description="Polar residues" evidence="1">
    <location>
        <begin position="50"/>
        <end position="68"/>
    </location>
</feature>
<dbReference type="OrthoDB" id="10559939at2759"/>
<feature type="compositionally biased region" description="Acidic residues" evidence="1">
    <location>
        <begin position="1"/>
        <end position="11"/>
    </location>
</feature>
<dbReference type="AlphaFoldDB" id="A0A9X0DE57"/>
<feature type="compositionally biased region" description="Acidic residues" evidence="1">
    <location>
        <begin position="19"/>
        <end position="45"/>
    </location>
</feature>
<name>A0A9X0DE57_9CNID</name>
<reference evidence="2" key="1">
    <citation type="submission" date="2023-01" db="EMBL/GenBank/DDBJ databases">
        <title>Genome assembly of the deep-sea coral Lophelia pertusa.</title>
        <authorList>
            <person name="Herrera S."/>
            <person name="Cordes E."/>
        </authorList>
    </citation>
    <scope>NUCLEOTIDE SEQUENCE</scope>
    <source>
        <strain evidence="2">USNM1676648</strain>
        <tissue evidence="2">Polyp</tissue>
    </source>
</reference>
<comment type="caution">
    <text evidence="2">The sequence shown here is derived from an EMBL/GenBank/DDBJ whole genome shotgun (WGS) entry which is preliminary data.</text>
</comment>
<organism evidence="2 3">
    <name type="scientific">Desmophyllum pertusum</name>
    <dbReference type="NCBI Taxonomy" id="174260"/>
    <lineage>
        <taxon>Eukaryota</taxon>
        <taxon>Metazoa</taxon>
        <taxon>Cnidaria</taxon>
        <taxon>Anthozoa</taxon>
        <taxon>Hexacorallia</taxon>
        <taxon>Scleractinia</taxon>
        <taxon>Caryophylliina</taxon>
        <taxon>Caryophylliidae</taxon>
        <taxon>Desmophyllum</taxon>
    </lineage>
</organism>
<evidence type="ECO:0000313" key="2">
    <source>
        <dbReference type="EMBL" id="KAJ7394679.1"/>
    </source>
</evidence>
<keyword evidence="3" id="KW-1185">Reference proteome</keyword>
<evidence type="ECO:0000313" key="3">
    <source>
        <dbReference type="Proteomes" id="UP001163046"/>
    </source>
</evidence>
<dbReference type="Proteomes" id="UP001163046">
    <property type="component" value="Unassembled WGS sequence"/>
</dbReference>
<feature type="compositionally biased region" description="Polar residues" evidence="1">
    <location>
        <begin position="237"/>
        <end position="247"/>
    </location>
</feature>
<feature type="region of interest" description="Disordered" evidence="1">
    <location>
        <begin position="207"/>
        <end position="296"/>
    </location>
</feature>